<name>A0ABW3LK38_9BACI</name>
<evidence type="ECO:0000313" key="3">
    <source>
        <dbReference type="EMBL" id="MFD1038738.1"/>
    </source>
</evidence>
<accession>A0ABW3LK38</accession>
<proteinExistence type="predicted"/>
<keyword evidence="2" id="KW-0732">Signal</keyword>
<evidence type="ECO:0000256" key="1">
    <source>
        <dbReference type="SAM" id="MobiDB-lite"/>
    </source>
</evidence>
<dbReference type="Proteomes" id="UP001597040">
    <property type="component" value="Unassembled WGS sequence"/>
</dbReference>
<protein>
    <recommendedName>
        <fullName evidence="5">YtxH domain-containing protein</fullName>
    </recommendedName>
</protein>
<evidence type="ECO:0000256" key="2">
    <source>
        <dbReference type="SAM" id="SignalP"/>
    </source>
</evidence>
<dbReference type="EMBL" id="JBHTKJ010000024">
    <property type="protein sequence ID" value="MFD1038738.1"/>
    <property type="molecule type" value="Genomic_DNA"/>
</dbReference>
<feature type="region of interest" description="Disordered" evidence="1">
    <location>
        <begin position="40"/>
        <end position="68"/>
    </location>
</feature>
<sequence>MKKRCALSVVGAMGASVASVAGYFLTKQENREKVKEKAKSFTKRMKRNDTHSTLEDAGIPDQTGNKDPAQLENAKMVSEGSQFGVEYYNEVKAENNEDSFKK</sequence>
<feature type="chain" id="PRO_5045182405" description="YtxH domain-containing protein" evidence="2">
    <location>
        <begin position="22"/>
        <end position="102"/>
    </location>
</feature>
<dbReference type="RefSeq" id="WP_390362006.1">
    <property type="nucleotide sequence ID" value="NZ_JBHTKJ010000024.1"/>
</dbReference>
<evidence type="ECO:0000313" key="4">
    <source>
        <dbReference type="Proteomes" id="UP001597040"/>
    </source>
</evidence>
<reference evidence="4" key="1">
    <citation type="journal article" date="2019" name="Int. J. Syst. Evol. Microbiol.">
        <title>The Global Catalogue of Microorganisms (GCM) 10K type strain sequencing project: providing services to taxonomists for standard genome sequencing and annotation.</title>
        <authorList>
            <consortium name="The Broad Institute Genomics Platform"/>
            <consortium name="The Broad Institute Genome Sequencing Center for Infectious Disease"/>
            <person name="Wu L."/>
            <person name="Ma J."/>
        </authorList>
    </citation>
    <scope>NUCLEOTIDE SEQUENCE [LARGE SCALE GENOMIC DNA]</scope>
    <source>
        <strain evidence="4">CCUG 56754</strain>
    </source>
</reference>
<keyword evidence="4" id="KW-1185">Reference proteome</keyword>
<organism evidence="3 4">
    <name type="scientific">Virgibacillus byunsanensis</name>
    <dbReference type="NCBI Taxonomy" id="570945"/>
    <lineage>
        <taxon>Bacteria</taxon>
        <taxon>Bacillati</taxon>
        <taxon>Bacillota</taxon>
        <taxon>Bacilli</taxon>
        <taxon>Bacillales</taxon>
        <taxon>Bacillaceae</taxon>
        <taxon>Virgibacillus</taxon>
    </lineage>
</organism>
<comment type="caution">
    <text evidence="3">The sequence shown here is derived from an EMBL/GenBank/DDBJ whole genome shotgun (WGS) entry which is preliminary data.</text>
</comment>
<gene>
    <name evidence="3" type="ORF">ACFQ3N_10100</name>
</gene>
<feature type="signal peptide" evidence="2">
    <location>
        <begin position="1"/>
        <end position="21"/>
    </location>
</feature>
<evidence type="ECO:0008006" key="5">
    <source>
        <dbReference type="Google" id="ProtNLM"/>
    </source>
</evidence>